<keyword evidence="3" id="KW-1185">Reference proteome</keyword>
<protein>
    <submittedName>
        <fullName evidence="2">Pimeloyl-ACP methyl ester carboxylesterase</fullName>
    </submittedName>
</protein>
<reference evidence="2 3" key="1">
    <citation type="submission" date="2018-03" db="EMBL/GenBank/DDBJ databases">
        <title>Genomic Encyclopedia of Archaeal and Bacterial Type Strains, Phase II (KMG-II): from individual species to whole genera.</title>
        <authorList>
            <person name="Goeker M."/>
        </authorList>
    </citation>
    <scope>NUCLEOTIDE SEQUENCE [LARGE SCALE GENOMIC DNA]</scope>
    <source>
        <strain evidence="2 3">DSM 44720</strain>
    </source>
</reference>
<feature type="domain" description="AB hydrolase-1" evidence="1">
    <location>
        <begin position="56"/>
        <end position="167"/>
    </location>
</feature>
<dbReference type="PANTHER" id="PTHR43798:SF33">
    <property type="entry name" value="HYDROLASE, PUTATIVE (AFU_ORTHOLOGUE AFUA_2G14860)-RELATED"/>
    <property type="match status" value="1"/>
</dbReference>
<sequence>MGERIGGFRSAAAEERFAAAYREAMAAGPRPVEQYDVRTSFGTARVYRYGPDEGAPIVLLHGFMSTSAGWGPFVGAFAERNPVYAVDALGEAGGSVQTRPLLSAADRARVLDEVLAGLGLSGVHVVGVSAGGWLGVSLVAHEPARVATLSLLEPTTVTSTYHPAVMWRAVLAAAIRSDRAMRWFLRHSFGHDVLDRPEVRVVLVGTRTYRMRLPMLLPPSEEQLRAVRIPVLAVFGARNAVHDATRAAARLRELVPHAEVDLWPDSGHDLGVFDDTGPITGRVLGFVRAHSG</sequence>
<comment type="caution">
    <text evidence="2">The sequence shown here is derived from an EMBL/GenBank/DDBJ whole genome shotgun (WGS) entry which is preliminary data.</text>
</comment>
<dbReference type="RefSeq" id="WP_106187676.1">
    <property type="nucleotide sequence ID" value="NZ_PVTF01000004.1"/>
</dbReference>
<dbReference type="AlphaFoldDB" id="A0A2T0T991"/>
<dbReference type="SUPFAM" id="SSF53474">
    <property type="entry name" value="alpha/beta-Hydrolases"/>
    <property type="match status" value="1"/>
</dbReference>
<dbReference type="EMBL" id="PVTF01000004">
    <property type="protein sequence ID" value="PRY42242.1"/>
    <property type="molecule type" value="Genomic_DNA"/>
</dbReference>
<evidence type="ECO:0000313" key="2">
    <source>
        <dbReference type="EMBL" id="PRY42242.1"/>
    </source>
</evidence>
<dbReference type="GO" id="GO:0016020">
    <property type="term" value="C:membrane"/>
    <property type="evidence" value="ECO:0007669"/>
    <property type="project" value="TreeGrafter"/>
</dbReference>
<proteinExistence type="predicted"/>
<evidence type="ECO:0000313" key="3">
    <source>
        <dbReference type="Proteomes" id="UP000239494"/>
    </source>
</evidence>
<dbReference type="GO" id="GO:0003824">
    <property type="term" value="F:catalytic activity"/>
    <property type="evidence" value="ECO:0007669"/>
    <property type="project" value="UniProtKB-ARBA"/>
</dbReference>
<dbReference type="InterPro" id="IPR029058">
    <property type="entry name" value="AB_hydrolase_fold"/>
</dbReference>
<gene>
    <name evidence="2" type="ORF">CLV43_10472</name>
</gene>
<organism evidence="2 3">
    <name type="scientific">Umezawaea tangerina</name>
    <dbReference type="NCBI Taxonomy" id="84725"/>
    <lineage>
        <taxon>Bacteria</taxon>
        <taxon>Bacillati</taxon>
        <taxon>Actinomycetota</taxon>
        <taxon>Actinomycetes</taxon>
        <taxon>Pseudonocardiales</taxon>
        <taxon>Pseudonocardiaceae</taxon>
        <taxon>Umezawaea</taxon>
    </lineage>
</organism>
<accession>A0A2T0T991</accession>
<dbReference type="InterPro" id="IPR000073">
    <property type="entry name" value="AB_hydrolase_1"/>
</dbReference>
<evidence type="ECO:0000259" key="1">
    <source>
        <dbReference type="Pfam" id="PF00561"/>
    </source>
</evidence>
<dbReference type="InterPro" id="IPR050266">
    <property type="entry name" value="AB_hydrolase_sf"/>
</dbReference>
<name>A0A2T0T991_9PSEU</name>
<dbReference type="PANTHER" id="PTHR43798">
    <property type="entry name" value="MONOACYLGLYCEROL LIPASE"/>
    <property type="match status" value="1"/>
</dbReference>
<dbReference type="Proteomes" id="UP000239494">
    <property type="component" value="Unassembled WGS sequence"/>
</dbReference>
<dbReference type="OrthoDB" id="5513277at2"/>
<dbReference type="Gene3D" id="3.40.50.1820">
    <property type="entry name" value="alpha/beta hydrolase"/>
    <property type="match status" value="1"/>
</dbReference>
<dbReference type="Pfam" id="PF00561">
    <property type="entry name" value="Abhydrolase_1"/>
    <property type="match status" value="1"/>
</dbReference>